<dbReference type="Proteomes" id="UP000276133">
    <property type="component" value="Unassembled WGS sequence"/>
</dbReference>
<evidence type="ECO:0000313" key="2">
    <source>
        <dbReference type="Proteomes" id="UP000276133"/>
    </source>
</evidence>
<evidence type="ECO:0000313" key="1">
    <source>
        <dbReference type="EMBL" id="RNA18532.1"/>
    </source>
</evidence>
<organism evidence="1 2">
    <name type="scientific">Brachionus plicatilis</name>
    <name type="common">Marine rotifer</name>
    <name type="synonym">Brachionus muelleri</name>
    <dbReference type="NCBI Taxonomy" id="10195"/>
    <lineage>
        <taxon>Eukaryota</taxon>
        <taxon>Metazoa</taxon>
        <taxon>Spiralia</taxon>
        <taxon>Gnathifera</taxon>
        <taxon>Rotifera</taxon>
        <taxon>Eurotatoria</taxon>
        <taxon>Monogononta</taxon>
        <taxon>Pseudotrocha</taxon>
        <taxon>Ploima</taxon>
        <taxon>Brachionidae</taxon>
        <taxon>Brachionus</taxon>
    </lineage>
</organism>
<dbReference type="EMBL" id="REGN01004224">
    <property type="protein sequence ID" value="RNA18532.1"/>
    <property type="molecule type" value="Genomic_DNA"/>
</dbReference>
<reference evidence="1 2" key="1">
    <citation type="journal article" date="2018" name="Sci. Rep.">
        <title>Genomic signatures of local adaptation to the degree of environmental predictability in rotifers.</title>
        <authorList>
            <person name="Franch-Gras L."/>
            <person name="Hahn C."/>
            <person name="Garcia-Roger E.M."/>
            <person name="Carmona M.J."/>
            <person name="Serra M."/>
            <person name="Gomez A."/>
        </authorList>
    </citation>
    <scope>NUCLEOTIDE SEQUENCE [LARGE SCALE GENOMIC DNA]</scope>
    <source>
        <strain evidence="1">HYR1</strain>
    </source>
</reference>
<comment type="caution">
    <text evidence="1">The sequence shown here is derived from an EMBL/GenBank/DDBJ whole genome shotgun (WGS) entry which is preliminary data.</text>
</comment>
<name>A0A3M7R4L5_BRAPC</name>
<protein>
    <submittedName>
        <fullName evidence="1">Uncharacterized protein</fullName>
    </submittedName>
</protein>
<sequence length="128" mass="14375">MSNISSILNSIVSQQTPTCEAFNNFNRLNTNNPSFSDFNNRKSDIVVEWTDSMNDVSLSGCFFSDLQTAENKDTKKTIISEASRDSFFYNMDSMMEILPSAVNRFDESSLLNNSMNTVDNVVGKNLSK</sequence>
<keyword evidence="2" id="KW-1185">Reference proteome</keyword>
<proteinExistence type="predicted"/>
<dbReference type="AlphaFoldDB" id="A0A3M7R4L5"/>
<gene>
    <name evidence="1" type="ORF">BpHYR1_053830</name>
</gene>
<accession>A0A3M7R4L5</accession>